<keyword evidence="5" id="KW-1185">Reference proteome</keyword>
<reference evidence="5" key="1">
    <citation type="submission" date="2016-10" db="EMBL/GenBank/DDBJ databases">
        <authorList>
            <person name="Varghese N."/>
            <person name="Submissions S."/>
        </authorList>
    </citation>
    <scope>NUCLEOTIDE SEQUENCE [LARGE SCALE GENOMIC DNA]</scope>
    <source>
        <strain evidence="5">DSM 45789</strain>
    </source>
</reference>
<dbReference type="PROSITE" id="PS51257">
    <property type="entry name" value="PROKAR_LIPOPROTEIN"/>
    <property type="match status" value="1"/>
</dbReference>
<evidence type="ECO:0000313" key="5">
    <source>
        <dbReference type="Proteomes" id="UP000198660"/>
    </source>
</evidence>
<proteinExistence type="predicted"/>
<feature type="region of interest" description="Disordered" evidence="1">
    <location>
        <begin position="26"/>
        <end position="73"/>
    </location>
</feature>
<feature type="compositionally biased region" description="Basic and acidic residues" evidence="1">
    <location>
        <begin position="31"/>
        <end position="64"/>
    </location>
</feature>
<dbReference type="InterPro" id="IPR019545">
    <property type="entry name" value="DM13_domain"/>
</dbReference>
<evidence type="ECO:0000256" key="2">
    <source>
        <dbReference type="SAM" id="SignalP"/>
    </source>
</evidence>
<name>A0A1I6PPD8_9BACL</name>
<dbReference type="Pfam" id="PF10517">
    <property type="entry name" value="DM13"/>
    <property type="match status" value="1"/>
</dbReference>
<dbReference type="OrthoDB" id="155521at2"/>
<sequence>MKTKVGLLVLMLTFSGVMAACGNDTDMSNADAKKSTKTEMTSKMENSKDEDMEMKKDEDMEMKSESSMMTGEFHGKNKKMVSGMVKFSKDQLMLSDFKTSKGPDLHVYLTKGGDVSMGKSLGAVDLKMDEQSFSLKGMNPDDYDTVVIYCDKAHVSFGEAKLM</sequence>
<evidence type="ECO:0000313" key="4">
    <source>
        <dbReference type="EMBL" id="SFS42061.1"/>
    </source>
</evidence>
<accession>A0A1I6PPD8</accession>
<evidence type="ECO:0000256" key="1">
    <source>
        <dbReference type="SAM" id="MobiDB-lite"/>
    </source>
</evidence>
<dbReference type="PROSITE" id="PS51549">
    <property type="entry name" value="DM13"/>
    <property type="match status" value="1"/>
</dbReference>
<feature type="domain" description="DM13" evidence="3">
    <location>
        <begin position="71"/>
        <end position="163"/>
    </location>
</feature>
<dbReference type="Proteomes" id="UP000198660">
    <property type="component" value="Unassembled WGS sequence"/>
</dbReference>
<keyword evidence="2" id="KW-0732">Signal</keyword>
<gene>
    <name evidence="4" type="ORF">SAMN05444972_10248</name>
</gene>
<dbReference type="EMBL" id="FPAA01000002">
    <property type="protein sequence ID" value="SFS42061.1"/>
    <property type="molecule type" value="Genomic_DNA"/>
</dbReference>
<evidence type="ECO:0000259" key="3">
    <source>
        <dbReference type="PROSITE" id="PS51549"/>
    </source>
</evidence>
<organism evidence="4 5">
    <name type="scientific">Marininema halotolerans</name>
    <dbReference type="NCBI Taxonomy" id="1155944"/>
    <lineage>
        <taxon>Bacteria</taxon>
        <taxon>Bacillati</taxon>
        <taxon>Bacillota</taxon>
        <taxon>Bacilli</taxon>
        <taxon>Bacillales</taxon>
        <taxon>Thermoactinomycetaceae</taxon>
        <taxon>Marininema</taxon>
    </lineage>
</organism>
<feature type="chain" id="PRO_5038556075" evidence="2">
    <location>
        <begin position="20"/>
        <end position="163"/>
    </location>
</feature>
<protein>
    <submittedName>
        <fullName evidence="4">Electron transfer DM13</fullName>
    </submittedName>
</protein>
<dbReference type="RefSeq" id="WP_091833622.1">
    <property type="nucleotide sequence ID" value="NZ_FPAA01000002.1"/>
</dbReference>
<dbReference type="AlphaFoldDB" id="A0A1I6PPD8"/>
<feature type="signal peptide" evidence="2">
    <location>
        <begin position="1"/>
        <end position="19"/>
    </location>
</feature>